<dbReference type="EMBL" id="CP031641">
    <property type="protein sequence ID" value="AXO89536.1"/>
    <property type="molecule type" value="Genomic_DNA"/>
</dbReference>
<evidence type="ECO:0000313" key="1">
    <source>
        <dbReference type="EMBL" id="AXO89536.1"/>
    </source>
</evidence>
<dbReference type="AlphaFoldDB" id="A0AAI8PCJ9"/>
<gene>
    <name evidence="1" type="ORF">DZC75_16575</name>
</gene>
<dbReference type="InterPro" id="IPR029035">
    <property type="entry name" value="DHS-like_NAD/FAD-binding_dom"/>
</dbReference>
<sequence length="435" mass="49643">MSSMYEIAYAAASNRLCLFTGTGFSKSVSDGNAPGWKNLLEDLCDLLPPIKNPKPALFPPRKNSPLSLEEAAQVISLKLTQEKRDINLEIAKIIESLDIDGDVEETQKFFEEHSFRVITTNYDKLAELLAGETRVQSITPGLPIPRSSAEVKVYHVHGSIDSPQNMVVTSDDYFKFMNGDSYFSRKLSTILHENTVVILGYSLADTNLKRIISDYKNFSKNHVIGSNLFFVSRSPIEQNIKDFYFHCFGIRVIDEIEIEHFFGKLNRSIPTVKSIITRSHRSIDKVIYQRHSFKDSFVKLEDSFFRFISSLSAKGLSLDNKRVVEVIGEILKRKKEMTLESGAWEQYEHLASWLIYLGSFFEIRDTSIKAIYLRAVKRSMETMSKDKYFGYSWKAYELWQAGWSSINASNRALIKTYVEDQSLDADAQSIVNSVT</sequence>
<name>A0AAI8PCJ9_9PSED</name>
<dbReference type="SUPFAM" id="SSF52467">
    <property type="entry name" value="DHS-like NAD/FAD-binding domain"/>
    <property type="match status" value="1"/>
</dbReference>
<dbReference type="RefSeq" id="WP_116888889.1">
    <property type="nucleotide sequence ID" value="NZ_CP031641.1"/>
</dbReference>
<dbReference type="Proteomes" id="UP000258127">
    <property type="component" value="Chromosome"/>
</dbReference>
<dbReference type="Pfam" id="PF13289">
    <property type="entry name" value="SIR2_2"/>
    <property type="match status" value="1"/>
</dbReference>
<organism evidence="1 2">
    <name type="scientific">Pseudomonas parafulva</name>
    <dbReference type="NCBI Taxonomy" id="157782"/>
    <lineage>
        <taxon>Bacteria</taxon>
        <taxon>Pseudomonadati</taxon>
        <taxon>Pseudomonadota</taxon>
        <taxon>Gammaproteobacteria</taxon>
        <taxon>Pseudomonadales</taxon>
        <taxon>Pseudomonadaceae</taxon>
        <taxon>Pseudomonas</taxon>
    </lineage>
</organism>
<keyword evidence="2" id="KW-1185">Reference proteome</keyword>
<accession>A0AAI8PCJ9</accession>
<evidence type="ECO:0000313" key="2">
    <source>
        <dbReference type="Proteomes" id="UP000258127"/>
    </source>
</evidence>
<proteinExistence type="predicted"/>
<protein>
    <submittedName>
        <fullName evidence="1">SIR2 family protein</fullName>
    </submittedName>
</protein>
<reference evidence="1 2" key="1">
    <citation type="submission" date="2018-08" db="EMBL/GenBank/DDBJ databases">
        <authorList>
            <person name="Lee Y."/>
            <person name="Kakembo D."/>
        </authorList>
    </citation>
    <scope>NUCLEOTIDE SEQUENCE [LARGE SCALE GENOMIC DNA]</scope>
    <source>
        <strain evidence="1 2">JBCS1880</strain>
    </source>
</reference>